<keyword evidence="3" id="KW-1185">Reference proteome</keyword>
<evidence type="ECO:0000313" key="2">
    <source>
        <dbReference type="EMBL" id="EOL47610.1"/>
    </source>
</evidence>
<gene>
    <name evidence="2" type="ORF">UC3_00613</name>
</gene>
<dbReference type="STRING" id="154621.RV11_GL000414"/>
<dbReference type="RefSeq" id="WP_010767286.1">
    <property type="nucleotide sequence ID" value="NZ_ASWE01000004.1"/>
</dbReference>
<proteinExistence type="predicted"/>
<dbReference type="InterPro" id="IPR048136">
    <property type="entry name" value="STM3941-like"/>
</dbReference>
<dbReference type="OrthoDB" id="2194720at2"/>
<dbReference type="eggNOG" id="ENOG50331NX">
    <property type="taxonomic scope" value="Bacteria"/>
</dbReference>
<keyword evidence="1" id="KW-0472">Membrane</keyword>
<organism evidence="2 3">
    <name type="scientific">Enterococcus phoeniculicola ATCC BAA-412</name>
    <dbReference type="NCBI Taxonomy" id="1158610"/>
    <lineage>
        <taxon>Bacteria</taxon>
        <taxon>Bacillati</taxon>
        <taxon>Bacillota</taxon>
        <taxon>Bacilli</taxon>
        <taxon>Lactobacillales</taxon>
        <taxon>Enterococcaceae</taxon>
        <taxon>Enterococcus</taxon>
    </lineage>
</organism>
<comment type="caution">
    <text evidence="2">The sequence shown here is derived from an EMBL/GenBank/DDBJ whole genome shotgun (WGS) entry which is preliminary data.</text>
</comment>
<evidence type="ECO:0000313" key="3">
    <source>
        <dbReference type="Proteomes" id="UP000013785"/>
    </source>
</evidence>
<accession>R3X0R3</accession>
<dbReference type="Proteomes" id="UP000013785">
    <property type="component" value="Unassembled WGS sequence"/>
</dbReference>
<sequence>MEERFVVYQSKMKQVGLVILALIMVLASFFILFIGKPVFILVGVVGTLFFGYATFYLMKQLFAGKKLVVLTEQGFYDYSSALATKERLIPWDEVSRIEEVGIVNQDFVSIYLKHPEQVLTNLSKVQRAGIKANVKMGFGEINITLQSAKKCTNEALIEEMLLYVPVNYEEGIEKKNR</sequence>
<feature type="transmembrane region" description="Helical" evidence="1">
    <location>
        <begin position="12"/>
        <end position="32"/>
    </location>
</feature>
<dbReference type="HOGENOM" id="CLU_123180_1_0_9"/>
<protein>
    <submittedName>
        <fullName evidence="2">Uncharacterized protein</fullName>
    </submittedName>
</protein>
<keyword evidence="1" id="KW-0812">Transmembrane</keyword>
<name>R3X0R3_9ENTE</name>
<dbReference type="AlphaFoldDB" id="R3X0R3"/>
<dbReference type="EMBL" id="AJAT01000008">
    <property type="protein sequence ID" value="EOL47610.1"/>
    <property type="molecule type" value="Genomic_DNA"/>
</dbReference>
<dbReference type="NCBIfam" id="NF041635">
    <property type="entry name" value="STM3941_fam"/>
    <property type="match status" value="1"/>
</dbReference>
<dbReference type="PATRIC" id="fig|1158610.3.peg.589"/>
<evidence type="ECO:0000256" key="1">
    <source>
        <dbReference type="SAM" id="Phobius"/>
    </source>
</evidence>
<keyword evidence="1" id="KW-1133">Transmembrane helix</keyword>
<reference evidence="2 3" key="1">
    <citation type="submission" date="2013-02" db="EMBL/GenBank/DDBJ databases">
        <title>The Genome Sequence of Enterococcus phoeniculicola BAA-412.</title>
        <authorList>
            <consortium name="The Broad Institute Genome Sequencing Platform"/>
            <consortium name="The Broad Institute Genome Sequencing Center for Infectious Disease"/>
            <person name="Earl A.M."/>
            <person name="Gilmore M.S."/>
            <person name="Lebreton F."/>
            <person name="Walker B."/>
            <person name="Young S.K."/>
            <person name="Zeng Q."/>
            <person name="Gargeya S."/>
            <person name="Fitzgerald M."/>
            <person name="Haas B."/>
            <person name="Abouelleil A."/>
            <person name="Alvarado L."/>
            <person name="Arachchi H.M."/>
            <person name="Berlin A.M."/>
            <person name="Chapman S.B."/>
            <person name="Dewar J."/>
            <person name="Goldberg J."/>
            <person name="Griggs A."/>
            <person name="Gujja S."/>
            <person name="Hansen M."/>
            <person name="Howarth C."/>
            <person name="Imamovic A."/>
            <person name="Larimer J."/>
            <person name="McCowan C."/>
            <person name="Murphy C."/>
            <person name="Neiman D."/>
            <person name="Pearson M."/>
            <person name="Priest M."/>
            <person name="Roberts A."/>
            <person name="Saif S."/>
            <person name="Shea T."/>
            <person name="Sisk P."/>
            <person name="Sykes S."/>
            <person name="Wortman J."/>
            <person name="Nusbaum C."/>
            <person name="Birren B."/>
        </authorList>
    </citation>
    <scope>NUCLEOTIDE SEQUENCE [LARGE SCALE GENOMIC DNA]</scope>
    <source>
        <strain evidence="2 3">ATCC BAA-412</strain>
    </source>
</reference>
<feature type="transmembrane region" description="Helical" evidence="1">
    <location>
        <begin position="38"/>
        <end position="58"/>
    </location>
</feature>